<feature type="signal peptide" evidence="1">
    <location>
        <begin position="1"/>
        <end position="26"/>
    </location>
</feature>
<protein>
    <submittedName>
        <fullName evidence="2">Secreted protein</fullName>
    </submittedName>
</protein>
<evidence type="ECO:0000256" key="1">
    <source>
        <dbReference type="SAM" id="SignalP"/>
    </source>
</evidence>
<dbReference type="EMBL" id="ANOG01000848">
    <property type="protein sequence ID" value="EMI17177.1"/>
    <property type="molecule type" value="Genomic_DNA"/>
</dbReference>
<keyword evidence="1" id="KW-0732">Signal</keyword>
<dbReference type="AlphaFoldDB" id="M5RP65"/>
<name>M5RP65_9BACT</name>
<keyword evidence="3" id="KW-1185">Reference proteome</keyword>
<feature type="chain" id="PRO_5004070898" evidence="1">
    <location>
        <begin position="27"/>
        <end position="63"/>
    </location>
</feature>
<sequence length="63" mass="6681">MIRMSKSWILLSLFAFALVINTGCSANSGAPTEVTELDELEQYVADNPSASEEGSDSPIDGSD</sequence>
<evidence type="ECO:0000313" key="2">
    <source>
        <dbReference type="EMBL" id="EMI17177.1"/>
    </source>
</evidence>
<reference evidence="2 3" key="1">
    <citation type="journal article" date="2013" name="Mar. Genomics">
        <title>Expression of sulfatases in Rhodopirellula baltica and the diversity of sulfatases in the genus Rhodopirellula.</title>
        <authorList>
            <person name="Wegner C.E."/>
            <person name="Richter-Heitmann T."/>
            <person name="Klindworth A."/>
            <person name="Klockow C."/>
            <person name="Richter M."/>
            <person name="Achstetter T."/>
            <person name="Glockner F.O."/>
            <person name="Harder J."/>
        </authorList>
    </citation>
    <scope>NUCLEOTIDE SEQUENCE [LARGE SCALE GENOMIC DNA]</scope>
    <source>
        <strain evidence="2 3">SM1</strain>
    </source>
</reference>
<dbReference type="PATRIC" id="fig|1265738.3.peg.5897"/>
<comment type="caution">
    <text evidence="2">The sequence shown here is derived from an EMBL/GenBank/DDBJ whole genome shotgun (WGS) entry which is preliminary data.</text>
</comment>
<gene>
    <name evidence="2" type="ORF">RMSM_05907</name>
</gene>
<organism evidence="2 3">
    <name type="scientific">Rhodopirellula maiorica SM1</name>
    <dbReference type="NCBI Taxonomy" id="1265738"/>
    <lineage>
        <taxon>Bacteria</taxon>
        <taxon>Pseudomonadati</taxon>
        <taxon>Planctomycetota</taxon>
        <taxon>Planctomycetia</taxon>
        <taxon>Pirellulales</taxon>
        <taxon>Pirellulaceae</taxon>
        <taxon>Novipirellula</taxon>
    </lineage>
</organism>
<accession>M5RP65</accession>
<proteinExistence type="predicted"/>
<dbReference type="Proteomes" id="UP000011991">
    <property type="component" value="Unassembled WGS sequence"/>
</dbReference>
<evidence type="ECO:0000313" key="3">
    <source>
        <dbReference type="Proteomes" id="UP000011991"/>
    </source>
</evidence>